<dbReference type="InterPro" id="IPR050624">
    <property type="entry name" value="HTH-type_Tx_Regulator"/>
</dbReference>
<dbReference type="EMBL" id="JBBHJZ010000006">
    <property type="protein sequence ID" value="MEJ5979295.1"/>
    <property type="molecule type" value="Genomic_DNA"/>
</dbReference>
<dbReference type="InterPro" id="IPR001647">
    <property type="entry name" value="HTH_TetR"/>
</dbReference>
<dbReference type="PANTHER" id="PTHR43479">
    <property type="entry name" value="ACREF/ENVCD OPERON REPRESSOR-RELATED"/>
    <property type="match status" value="1"/>
</dbReference>
<evidence type="ECO:0000259" key="3">
    <source>
        <dbReference type="PROSITE" id="PS50977"/>
    </source>
</evidence>
<dbReference type="Gene3D" id="1.10.357.10">
    <property type="entry name" value="Tetracycline Repressor, domain 2"/>
    <property type="match status" value="1"/>
</dbReference>
<dbReference type="PANTHER" id="PTHR43479:SF11">
    <property type="entry name" value="ACREF_ENVCD OPERON REPRESSOR-RELATED"/>
    <property type="match status" value="1"/>
</dbReference>
<accession>A0ABU8S1X6</accession>
<comment type="caution">
    <text evidence="4">The sequence shown here is derived from an EMBL/GenBank/DDBJ whole genome shotgun (WGS) entry which is preliminary data.</text>
</comment>
<reference evidence="4 5" key="1">
    <citation type="submission" date="2024-03" db="EMBL/GenBank/DDBJ databases">
        <authorList>
            <person name="Jo J.-H."/>
        </authorList>
    </citation>
    <scope>NUCLEOTIDE SEQUENCE [LARGE SCALE GENOMIC DNA]</scope>
    <source>
        <strain evidence="4 5">PS1R-30</strain>
    </source>
</reference>
<dbReference type="InterPro" id="IPR009057">
    <property type="entry name" value="Homeodomain-like_sf"/>
</dbReference>
<keyword evidence="5" id="KW-1185">Reference proteome</keyword>
<organism evidence="4 5">
    <name type="scientific">Novosphingobium anseongense</name>
    <dbReference type="NCBI Taxonomy" id="3133436"/>
    <lineage>
        <taxon>Bacteria</taxon>
        <taxon>Pseudomonadati</taxon>
        <taxon>Pseudomonadota</taxon>
        <taxon>Alphaproteobacteria</taxon>
        <taxon>Sphingomonadales</taxon>
        <taxon>Sphingomonadaceae</taxon>
        <taxon>Novosphingobium</taxon>
    </lineage>
</organism>
<dbReference type="Proteomes" id="UP001361239">
    <property type="component" value="Unassembled WGS sequence"/>
</dbReference>
<sequence length="210" mass="22796">MTGPNRDNSNAEQGQVTTADRARLNAIGLRSRDARARRTIDRLRDGLLSLIETSTLEAITIDDIVEAAGVSRSTFYRHFATKEAFVENIAETEIQNFVGHTFPLLSSHDSSAACMAVVTYVGERRKLWSILLNGGAAGFMRSQFIRLAAQIGPGQLDDAPLALPLDLGAAFGVAATVEVLSWWLRQDKPVPLEDVAGLVNRLAVRPALDP</sequence>
<dbReference type="RefSeq" id="WP_339589231.1">
    <property type="nucleotide sequence ID" value="NZ_JBBHJZ010000006.1"/>
</dbReference>
<dbReference type="Pfam" id="PF00440">
    <property type="entry name" value="TetR_N"/>
    <property type="match status" value="1"/>
</dbReference>
<evidence type="ECO:0000256" key="1">
    <source>
        <dbReference type="ARBA" id="ARBA00023125"/>
    </source>
</evidence>
<proteinExistence type="predicted"/>
<keyword evidence="1 2" id="KW-0238">DNA-binding</keyword>
<protein>
    <submittedName>
        <fullName evidence="4">TetR/AcrR family transcriptional regulator</fullName>
    </submittedName>
</protein>
<gene>
    <name evidence="4" type="ORF">WG901_21760</name>
</gene>
<evidence type="ECO:0000313" key="4">
    <source>
        <dbReference type="EMBL" id="MEJ5979295.1"/>
    </source>
</evidence>
<dbReference type="SUPFAM" id="SSF46689">
    <property type="entry name" value="Homeodomain-like"/>
    <property type="match status" value="1"/>
</dbReference>
<feature type="domain" description="HTH tetR-type" evidence="3">
    <location>
        <begin position="37"/>
        <end position="97"/>
    </location>
</feature>
<feature type="DNA-binding region" description="H-T-H motif" evidence="2">
    <location>
        <begin position="60"/>
        <end position="79"/>
    </location>
</feature>
<evidence type="ECO:0000313" key="5">
    <source>
        <dbReference type="Proteomes" id="UP001361239"/>
    </source>
</evidence>
<name>A0ABU8S1X6_9SPHN</name>
<evidence type="ECO:0000256" key="2">
    <source>
        <dbReference type="PROSITE-ProRule" id="PRU00335"/>
    </source>
</evidence>
<dbReference type="PROSITE" id="PS50977">
    <property type="entry name" value="HTH_TETR_2"/>
    <property type="match status" value="1"/>
</dbReference>